<evidence type="ECO:0000256" key="2">
    <source>
        <dbReference type="ARBA" id="ARBA00022806"/>
    </source>
</evidence>
<feature type="domain" description="Helicase ATP-binding" evidence="3">
    <location>
        <begin position="16"/>
        <end position="175"/>
    </location>
</feature>
<dbReference type="SMART" id="SM00487">
    <property type="entry name" value="DEXDc"/>
    <property type="match status" value="1"/>
</dbReference>
<organism evidence="4 5">
    <name type="scientific">Rhizoctonia solani</name>
    <dbReference type="NCBI Taxonomy" id="456999"/>
    <lineage>
        <taxon>Eukaryota</taxon>
        <taxon>Fungi</taxon>
        <taxon>Dikarya</taxon>
        <taxon>Basidiomycota</taxon>
        <taxon>Agaricomycotina</taxon>
        <taxon>Agaricomycetes</taxon>
        <taxon>Cantharellales</taxon>
        <taxon>Ceratobasidiaceae</taxon>
        <taxon>Rhizoctonia</taxon>
    </lineage>
</organism>
<dbReference type="InterPro" id="IPR014001">
    <property type="entry name" value="Helicase_ATP-bd"/>
</dbReference>
<sequence length="238" mass="25957">MSDPTASQGAVRQRPVLSQCGTGKTATFAISVLQSINTSLCKTQALVLLSTHELASQIQSVILTLGKYMNVQCHACVGGTPIREDICKLGQGQQVVSGTPGHILDMIHCHKLRTANIKMLILNGVDELFSKGFKNQISNVYWELPSSIQVMVLTPTLPASVLEMTNKFMVDPIHIIGKGKDNHENYVHRISCSGHPGNKRTVIKPITNNELHTLREIEQHYSVKIGRMPASGVGVEIA</sequence>
<name>A0A8H3B3E6_9AGAM</name>
<evidence type="ECO:0000259" key="3">
    <source>
        <dbReference type="PROSITE" id="PS51192"/>
    </source>
</evidence>
<dbReference type="InterPro" id="IPR011545">
    <property type="entry name" value="DEAD/DEAH_box_helicase_dom"/>
</dbReference>
<evidence type="ECO:0000313" key="5">
    <source>
        <dbReference type="Proteomes" id="UP000663853"/>
    </source>
</evidence>
<dbReference type="Pfam" id="PF00270">
    <property type="entry name" value="DEAD"/>
    <property type="match status" value="1"/>
</dbReference>
<evidence type="ECO:0000256" key="1">
    <source>
        <dbReference type="ARBA" id="ARBA00022801"/>
    </source>
</evidence>
<dbReference type="GO" id="GO:0004386">
    <property type="term" value="F:helicase activity"/>
    <property type="evidence" value="ECO:0007669"/>
    <property type="project" value="UniProtKB-KW"/>
</dbReference>
<keyword evidence="1" id="KW-0378">Hydrolase</keyword>
<dbReference type="GO" id="GO:0005524">
    <property type="term" value="F:ATP binding"/>
    <property type="evidence" value="ECO:0007669"/>
    <property type="project" value="InterPro"/>
</dbReference>
<dbReference type="InterPro" id="IPR027417">
    <property type="entry name" value="P-loop_NTPase"/>
</dbReference>
<proteinExistence type="predicted"/>
<dbReference type="GO" id="GO:0003676">
    <property type="term" value="F:nucleic acid binding"/>
    <property type="evidence" value="ECO:0007669"/>
    <property type="project" value="InterPro"/>
</dbReference>
<evidence type="ECO:0000313" key="4">
    <source>
        <dbReference type="EMBL" id="CAE6447077.1"/>
    </source>
</evidence>
<dbReference type="PANTHER" id="PTHR47958">
    <property type="entry name" value="ATP-DEPENDENT RNA HELICASE DBP3"/>
    <property type="match status" value="1"/>
</dbReference>
<dbReference type="SUPFAM" id="SSF52540">
    <property type="entry name" value="P-loop containing nucleoside triphosphate hydrolases"/>
    <property type="match status" value="1"/>
</dbReference>
<dbReference type="EMBL" id="CAJMXA010000936">
    <property type="protein sequence ID" value="CAE6447077.1"/>
    <property type="molecule type" value="Genomic_DNA"/>
</dbReference>
<keyword evidence="2" id="KW-0067">ATP-binding</keyword>
<dbReference type="Proteomes" id="UP000663853">
    <property type="component" value="Unassembled WGS sequence"/>
</dbReference>
<dbReference type="PROSITE" id="PS51192">
    <property type="entry name" value="HELICASE_ATP_BIND_1"/>
    <property type="match status" value="1"/>
</dbReference>
<reference evidence="4" key="1">
    <citation type="submission" date="2021-01" db="EMBL/GenBank/DDBJ databases">
        <authorList>
            <person name="Kaushik A."/>
        </authorList>
    </citation>
    <scope>NUCLEOTIDE SEQUENCE</scope>
    <source>
        <strain evidence="4">AG6-10EEA</strain>
    </source>
</reference>
<protein>
    <recommendedName>
        <fullName evidence="3">Helicase ATP-binding domain-containing protein</fullName>
    </recommendedName>
</protein>
<comment type="caution">
    <text evidence="4">The sequence shown here is derived from an EMBL/GenBank/DDBJ whole genome shotgun (WGS) entry which is preliminary data.</text>
</comment>
<accession>A0A8H3B3E6</accession>
<dbReference type="AlphaFoldDB" id="A0A8H3B3E6"/>
<keyword evidence="2" id="KW-0547">Nucleotide-binding</keyword>
<dbReference type="GO" id="GO:0016787">
    <property type="term" value="F:hydrolase activity"/>
    <property type="evidence" value="ECO:0007669"/>
    <property type="project" value="UniProtKB-KW"/>
</dbReference>
<gene>
    <name evidence="4" type="ORF">RDB_LOCUS44183</name>
</gene>
<dbReference type="Gene3D" id="3.40.50.300">
    <property type="entry name" value="P-loop containing nucleotide triphosphate hydrolases"/>
    <property type="match status" value="1"/>
</dbReference>
<keyword evidence="2" id="KW-0347">Helicase</keyword>